<feature type="transmembrane region" description="Helical" evidence="3">
    <location>
        <begin position="6"/>
        <end position="24"/>
    </location>
</feature>
<feature type="coiled-coil region" evidence="1">
    <location>
        <begin position="258"/>
        <end position="628"/>
    </location>
</feature>
<accession>A0A915D802</accession>
<feature type="coiled-coil region" evidence="1">
    <location>
        <begin position="729"/>
        <end position="763"/>
    </location>
</feature>
<keyword evidence="1" id="KW-0175">Coiled coil</keyword>
<keyword evidence="3" id="KW-1133">Transmembrane helix</keyword>
<dbReference type="AlphaFoldDB" id="A0A915D802"/>
<feature type="compositionally biased region" description="Polar residues" evidence="2">
    <location>
        <begin position="106"/>
        <end position="118"/>
    </location>
</feature>
<dbReference type="WBParaSite" id="jg16437.1">
    <property type="protein sequence ID" value="jg16437.1"/>
    <property type="gene ID" value="jg16437"/>
</dbReference>
<evidence type="ECO:0000256" key="1">
    <source>
        <dbReference type="SAM" id="Coils"/>
    </source>
</evidence>
<organism evidence="4 5">
    <name type="scientific">Ditylenchus dipsaci</name>
    <dbReference type="NCBI Taxonomy" id="166011"/>
    <lineage>
        <taxon>Eukaryota</taxon>
        <taxon>Metazoa</taxon>
        <taxon>Ecdysozoa</taxon>
        <taxon>Nematoda</taxon>
        <taxon>Chromadorea</taxon>
        <taxon>Rhabditida</taxon>
        <taxon>Tylenchina</taxon>
        <taxon>Tylenchomorpha</taxon>
        <taxon>Sphaerularioidea</taxon>
        <taxon>Anguinidae</taxon>
        <taxon>Anguininae</taxon>
        <taxon>Ditylenchus</taxon>
    </lineage>
</organism>
<reference evidence="5" key="1">
    <citation type="submission" date="2022-11" db="UniProtKB">
        <authorList>
            <consortium name="WormBaseParasite"/>
        </authorList>
    </citation>
    <scope>IDENTIFICATION</scope>
</reference>
<feature type="region of interest" description="Disordered" evidence="2">
    <location>
        <begin position="704"/>
        <end position="726"/>
    </location>
</feature>
<sequence>MDALTISVGVGAVTLIIALCVYVFKVFTRETTFEEAYGKNALKLLTEEKLQKAKAKVVKGKKSVGKTIAVKEKPTVQEKHEVEAIVAEDPENEIVEEPVLKSSFTANTSQSHVQSTSDAVPPASTAQAEPVKEEVSEDTSTKKQKKKNRPKKADADLAFSAEGFLAGVQKTDEKVDTLVKIEKEIEKDIEQPAKLVHVNKLTSENPPQTTQQKQPAKQEVADNISMSDVIKRLRSMKSLEPEYAAFLSDYADLSNFREAKLQDDIDLLKKQNMEKEKSVKQVNAELNNSRTENSKLKSGLKEQYDKYETFEQTVRSKLTEIMQLKDENKRLNAVISENQQKNGQYQQLVREVEVMRTELAKKSSLANEELIASKKQIEKLQADNAEISKICRESMAAKSSYENELGKVQTELQRVTEQHAKEHQTAQQQIAELTGEMERAFAIYADANKSQNFQFEQAQTLKSENEKLNSELNNLKAKCQHSDREIEQSNASISQYKNHINQLAVELQEVRDAAVANKENEKVTAKLEEQNAQLTKQLDIAQKKLGDFEEWHKKSTAEKAKADELAKKNQELEAEIQNLTNQIQSFNASKQNENTKDSVQSAEIQEQLEQQKKKNQELRDSNYKLLETVQNQELTNKKMLAGLETKYETGLKEMVAAAAKNLKQALPNVKQIPTLTGNYSIENLGTWLQKLTEVIQQQQDVNVAAPAPPPTVPSVRETTLQKSDNKEEVEKLKKSIAHYKSSLQQVKNQLNLLERVAEEVDTEQRAKIAQLEKALEKFGLLKSDAATKPEECCSPDSATIHELHNVEVKSSGSEEWEVVGEAGH</sequence>
<dbReference type="Proteomes" id="UP000887574">
    <property type="component" value="Unplaced"/>
</dbReference>
<proteinExistence type="predicted"/>
<evidence type="ECO:0000313" key="4">
    <source>
        <dbReference type="Proteomes" id="UP000887574"/>
    </source>
</evidence>
<protein>
    <submittedName>
        <fullName evidence="5">Ribosome-binding protein 1</fullName>
    </submittedName>
</protein>
<keyword evidence="3" id="KW-0472">Membrane</keyword>
<feature type="region of interest" description="Disordered" evidence="2">
    <location>
        <begin position="106"/>
        <end position="154"/>
    </location>
</feature>
<evidence type="ECO:0000313" key="5">
    <source>
        <dbReference type="WBParaSite" id="jg16437.1"/>
    </source>
</evidence>
<evidence type="ECO:0000256" key="3">
    <source>
        <dbReference type="SAM" id="Phobius"/>
    </source>
</evidence>
<keyword evidence="3" id="KW-0812">Transmembrane</keyword>
<evidence type="ECO:0000256" key="2">
    <source>
        <dbReference type="SAM" id="MobiDB-lite"/>
    </source>
</evidence>
<keyword evidence="4" id="KW-1185">Reference proteome</keyword>
<name>A0A915D802_9BILA</name>